<keyword evidence="4" id="KW-1185">Reference proteome</keyword>
<dbReference type="Pfam" id="PF13202">
    <property type="entry name" value="EF-hand_5"/>
    <property type="match status" value="1"/>
</dbReference>
<dbReference type="InterPro" id="IPR002048">
    <property type="entry name" value="EF_hand_dom"/>
</dbReference>
<dbReference type="PROSITE" id="PS00018">
    <property type="entry name" value="EF_HAND_1"/>
    <property type="match status" value="1"/>
</dbReference>
<dbReference type="GeneID" id="9042386"/>
<organism evidence="4">
    <name type="scientific">Perkinsus marinus (strain ATCC 50983 / TXsc)</name>
    <dbReference type="NCBI Taxonomy" id="423536"/>
    <lineage>
        <taxon>Eukaryota</taxon>
        <taxon>Sar</taxon>
        <taxon>Alveolata</taxon>
        <taxon>Perkinsozoa</taxon>
        <taxon>Perkinsea</taxon>
        <taxon>Perkinsida</taxon>
        <taxon>Perkinsidae</taxon>
        <taxon>Perkinsus</taxon>
    </lineage>
</organism>
<gene>
    <name evidence="3" type="ORF">Pmar_PMAR024077</name>
</gene>
<evidence type="ECO:0000313" key="4">
    <source>
        <dbReference type="Proteomes" id="UP000007800"/>
    </source>
</evidence>
<dbReference type="GO" id="GO:0005509">
    <property type="term" value="F:calcium ion binding"/>
    <property type="evidence" value="ECO:0007669"/>
    <property type="project" value="InterPro"/>
</dbReference>
<dbReference type="EMBL" id="GG679769">
    <property type="protein sequence ID" value="EER07671.1"/>
    <property type="molecule type" value="Genomic_DNA"/>
</dbReference>
<dbReference type="Proteomes" id="UP000007800">
    <property type="component" value="Unassembled WGS sequence"/>
</dbReference>
<dbReference type="OrthoDB" id="114727at2759"/>
<name>C5L6L0_PERM5</name>
<dbReference type="InterPro" id="IPR011992">
    <property type="entry name" value="EF-hand-dom_pair"/>
</dbReference>
<proteinExistence type="predicted"/>
<dbReference type="PROSITE" id="PS50222">
    <property type="entry name" value="EF_HAND_2"/>
    <property type="match status" value="1"/>
</dbReference>
<accession>C5L6L0</accession>
<feature type="domain" description="EF-hand" evidence="2">
    <location>
        <begin position="34"/>
        <end position="69"/>
    </location>
</feature>
<reference evidence="3 4" key="1">
    <citation type="submission" date="2008-07" db="EMBL/GenBank/DDBJ databases">
        <authorList>
            <person name="El-Sayed N."/>
            <person name="Caler E."/>
            <person name="Inman J."/>
            <person name="Amedeo P."/>
            <person name="Hass B."/>
            <person name="Wortman J."/>
        </authorList>
    </citation>
    <scope>NUCLEOTIDE SEQUENCE [LARGE SCALE GENOMIC DNA]</scope>
    <source>
        <strain evidence="4">ATCC 50983 / TXsc</strain>
    </source>
</reference>
<keyword evidence="1" id="KW-0106">Calcium</keyword>
<dbReference type="RefSeq" id="XP_002775855.1">
    <property type="nucleotide sequence ID" value="XM_002775809.1"/>
</dbReference>
<evidence type="ECO:0000259" key="2">
    <source>
        <dbReference type="PROSITE" id="PS50222"/>
    </source>
</evidence>
<dbReference type="InterPro" id="IPR018247">
    <property type="entry name" value="EF_Hand_1_Ca_BS"/>
</dbReference>
<protein>
    <recommendedName>
        <fullName evidence="2">EF-hand domain-containing protein</fullName>
    </recommendedName>
</protein>
<dbReference type="InParanoid" id="C5L6L0"/>
<dbReference type="AlphaFoldDB" id="C5L6L0"/>
<dbReference type="SUPFAM" id="SSF47473">
    <property type="entry name" value="EF-hand"/>
    <property type="match status" value="1"/>
</dbReference>
<dbReference type="Gene3D" id="1.10.238.10">
    <property type="entry name" value="EF-hand"/>
    <property type="match status" value="1"/>
</dbReference>
<evidence type="ECO:0000256" key="1">
    <source>
        <dbReference type="ARBA" id="ARBA00022837"/>
    </source>
</evidence>
<evidence type="ECO:0000313" key="3">
    <source>
        <dbReference type="EMBL" id="EER07671.1"/>
    </source>
</evidence>
<sequence length="131" mass="14570">MDAIFGLFDNYPKDGKISYNELCAYLLLHAEGVTDAERSEFTFSICDANGDNKVSKEELSEVVGTLAYAKSKDWSVAQVRRLAMRGISLELPQAVSSRIVADAFANSDEADLDIHAFTKWSRGQSEEAWVR</sequence>